<dbReference type="SUPFAM" id="SSF50965">
    <property type="entry name" value="Galactose oxidase, central domain"/>
    <property type="match status" value="1"/>
</dbReference>
<keyword evidence="3" id="KW-0472">Membrane</keyword>
<dbReference type="Gene3D" id="2.120.10.80">
    <property type="entry name" value="Kelch-type beta propeller"/>
    <property type="match status" value="1"/>
</dbReference>
<proteinExistence type="predicted"/>
<keyword evidence="2" id="KW-0677">Repeat</keyword>
<feature type="transmembrane region" description="Helical" evidence="3">
    <location>
        <begin position="13"/>
        <end position="32"/>
    </location>
</feature>
<protein>
    <submittedName>
        <fullName evidence="5">Multiple epidermal growth factor-like domains protein 8</fullName>
    </submittedName>
</protein>
<feature type="non-terminal residue" evidence="5">
    <location>
        <position position="110"/>
    </location>
</feature>
<dbReference type="PANTHER" id="PTHR46093">
    <property type="entry name" value="ACYL-COA-BINDING DOMAIN-CONTAINING PROTEIN 5"/>
    <property type="match status" value="1"/>
</dbReference>
<dbReference type="KEGG" id="ncc:104963309"/>
<keyword evidence="3" id="KW-1133">Transmembrane helix</keyword>
<evidence type="ECO:0000256" key="2">
    <source>
        <dbReference type="ARBA" id="ARBA00022737"/>
    </source>
</evidence>
<dbReference type="Proteomes" id="UP000504611">
    <property type="component" value="Unplaced"/>
</dbReference>
<evidence type="ECO:0000256" key="1">
    <source>
        <dbReference type="ARBA" id="ARBA00022441"/>
    </source>
</evidence>
<sequence>MGHSLVSGPQGNLWMYGGLSLTQGILGNVYRYSVSERRWTQMLTSSLEEGSTPGPRYHHAAAMLTNHESGSGNHAASHDCMLVVGGVTNSGVAMDTWTLNLSSLVWREHK</sequence>
<reference evidence="5" key="1">
    <citation type="submission" date="2025-08" db="UniProtKB">
        <authorList>
            <consortium name="RefSeq"/>
        </authorList>
    </citation>
    <scope>IDENTIFICATION</scope>
    <source>
        <tissue evidence="5">Muscle</tissue>
    </source>
</reference>
<evidence type="ECO:0000256" key="3">
    <source>
        <dbReference type="SAM" id="Phobius"/>
    </source>
</evidence>
<keyword evidence="4" id="KW-1185">Reference proteome</keyword>
<organism evidence="4 5">
    <name type="scientific">Notothenia coriiceps</name>
    <name type="common">black rockcod</name>
    <dbReference type="NCBI Taxonomy" id="8208"/>
    <lineage>
        <taxon>Eukaryota</taxon>
        <taxon>Metazoa</taxon>
        <taxon>Chordata</taxon>
        <taxon>Craniata</taxon>
        <taxon>Vertebrata</taxon>
        <taxon>Euteleostomi</taxon>
        <taxon>Actinopterygii</taxon>
        <taxon>Neopterygii</taxon>
        <taxon>Teleostei</taxon>
        <taxon>Neoteleostei</taxon>
        <taxon>Acanthomorphata</taxon>
        <taxon>Eupercaria</taxon>
        <taxon>Perciformes</taxon>
        <taxon>Notothenioidei</taxon>
        <taxon>Nototheniidae</taxon>
        <taxon>Notothenia</taxon>
    </lineage>
</organism>
<evidence type="ECO:0000313" key="4">
    <source>
        <dbReference type="Proteomes" id="UP000504611"/>
    </source>
</evidence>
<name>A0A6I9PPR0_9TELE</name>
<dbReference type="RefSeq" id="XP_010790187.1">
    <property type="nucleotide sequence ID" value="XM_010791885.1"/>
</dbReference>
<keyword evidence="1" id="KW-0880">Kelch repeat</keyword>
<dbReference type="OrthoDB" id="263283at2759"/>
<evidence type="ECO:0000313" key="5">
    <source>
        <dbReference type="RefSeq" id="XP_010790187.1"/>
    </source>
</evidence>
<accession>A0A6I9PPR0</accession>
<gene>
    <name evidence="5" type="primary">LOC104963309</name>
</gene>
<dbReference type="InterPro" id="IPR011043">
    <property type="entry name" value="Gal_Oxase/kelch_b-propeller"/>
</dbReference>
<dbReference type="InterPro" id="IPR015915">
    <property type="entry name" value="Kelch-typ_b-propeller"/>
</dbReference>
<dbReference type="AlphaFoldDB" id="A0A6I9PPR0"/>
<keyword evidence="3" id="KW-0812">Transmembrane</keyword>
<dbReference type="GeneID" id="104963309"/>
<dbReference type="PANTHER" id="PTHR46093:SF16">
    <property type="entry name" value="MULTIPLE EGF-LIKE-DOMAINS 8"/>
    <property type="match status" value="1"/>
</dbReference>